<evidence type="ECO:0000313" key="2">
    <source>
        <dbReference type="Proteomes" id="UP001163321"/>
    </source>
</evidence>
<organism evidence="1 2">
    <name type="scientific">Peronosclerospora sorghi</name>
    <dbReference type="NCBI Taxonomy" id="230839"/>
    <lineage>
        <taxon>Eukaryota</taxon>
        <taxon>Sar</taxon>
        <taxon>Stramenopiles</taxon>
        <taxon>Oomycota</taxon>
        <taxon>Peronosporomycetes</taxon>
        <taxon>Peronosporales</taxon>
        <taxon>Peronosporaceae</taxon>
        <taxon>Peronosclerospora</taxon>
    </lineage>
</organism>
<proteinExistence type="predicted"/>
<sequence>MATESRRREFKHDGVFPCLNKPPFCCWNKLLMPNDVKGRVIYEWEQSLEEVNIFIKPPPGVTAQHIQCDIATNHVTLGLRGATDKYLNHDLASSVVVAESYWMLVGRLQAGVPHSFVRVEDAGELNINLQKMKKGFIWPSVFVGHGEMDPMQQEATKKQMMLERFQEENPGFDFSNAEFNGAAPDPRKFMGGVKYT</sequence>
<protein>
    <submittedName>
        <fullName evidence="1">Uncharacterized protein</fullName>
    </submittedName>
</protein>
<dbReference type="EMBL" id="CM047584">
    <property type="protein sequence ID" value="KAI9911509.1"/>
    <property type="molecule type" value="Genomic_DNA"/>
</dbReference>
<reference evidence="1 2" key="1">
    <citation type="journal article" date="2022" name="bioRxiv">
        <title>The genome of the oomycete Peronosclerospora sorghi, a cosmopolitan pathogen of maize and sorghum, is inflated with dispersed pseudogenes.</title>
        <authorList>
            <person name="Fletcher K."/>
            <person name="Martin F."/>
            <person name="Isakeit T."/>
            <person name="Cavanaugh K."/>
            <person name="Magill C."/>
            <person name="Michelmore R."/>
        </authorList>
    </citation>
    <scope>NUCLEOTIDE SEQUENCE [LARGE SCALE GENOMIC DNA]</scope>
    <source>
        <strain evidence="1">P6</strain>
    </source>
</reference>
<gene>
    <name evidence="1" type="ORF">PsorP6_009265</name>
</gene>
<accession>A0ACC0W081</accession>
<comment type="caution">
    <text evidence="1">The sequence shown here is derived from an EMBL/GenBank/DDBJ whole genome shotgun (WGS) entry which is preliminary data.</text>
</comment>
<evidence type="ECO:0000313" key="1">
    <source>
        <dbReference type="EMBL" id="KAI9911509.1"/>
    </source>
</evidence>
<keyword evidence="2" id="KW-1185">Reference proteome</keyword>
<name>A0ACC0W081_9STRA</name>
<dbReference type="Proteomes" id="UP001163321">
    <property type="component" value="Chromosome 5"/>
</dbReference>